<accession>A0AA97EMC0</accession>
<dbReference type="Pfam" id="PF16353">
    <property type="entry name" value="LacZ_4"/>
    <property type="match status" value="1"/>
</dbReference>
<evidence type="ECO:0000313" key="13">
    <source>
        <dbReference type="Proteomes" id="UP001302486"/>
    </source>
</evidence>
<dbReference type="SUPFAM" id="SSF49785">
    <property type="entry name" value="Galactose-binding domain-like"/>
    <property type="match status" value="1"/>
</dbReference>
<dbReference type="InterPro" id="IPR006101">
    <property type="entry name" value="Glyco_hydro_2"/>
</dbReference>
<evidence type="ECO:0000256" key="1">
    <source>
        <dbReference type="ARBA" id="ARBA00001412"/>
    </source>
</evidence>
<keyword evidence="13" id="KW-1185">Reference proteome</keyword>
<dbReference type="Gene3D" id="2.70.98.10">
    <property type="match status" value="1"/>
</dbReference>
<evidence type="ECO:0000256" key="4">
    <source>
        <dbReference type="ARBA" id="ARBA00011245"/>
    </source>
</evidence>
<dbReference type="InterPro" id="IPR004199">
    <property type="entry name" value="B-gal_small/dom_5"/>
</dbReference>
<dbReference type="InterPro" id="IPR006103">
    <property type="entry name" value="Glyco_hydro_2_cat"/>
</dbReference>
<reference evidence="13" key="1">
    <citation type="submission" date="2024-06" db="EMBL/GenBank/DDBJ databases">
        <title>Hwangdonia haimaensis gen. nov., sp. nov., a member of the family Flavobacteriaceae isolated from the haima cold seep.</title>
        <authorList>
            <person name="Li J."/>
        </authorList>
    </citation>
    <scope>NUCLEOTIDE SEQUENCE [LARGE SCALE GENOMIC DNA]</scope>
    <source>
        <strain evidence="13">SCSIO 19198</strain>
    </source>
</reference>
<dbReference type="PROSITE" id="PS51257">
    <property type="entry name" value="PROKAR_LIPOPROTEIN"/>
    <property type="match status" value="1"/>
</dbReference>
<evidence type="ECO:0000256" key="5">
    <source>
        <dbReference type="ARBA" id="ARBA00012756"/>
    </source>
</evidence>
<gene>
    <name evidence="12" type="ORF">RNZ46_02565</name>
</gene>
<dbReference type="InterPro" id="IPR036156">
    <property type="entry name" value="Beta-gal/glucu_dom_sf"/>
</dbReference>
<dbReference type="Pfam" id="PF02836">
    <property type="entry name" value="Glyco_hydro_2_C"/>
    <property type="match status" value="1"/>
</dbReference>
<evidence type="ECO:0000256" key="10">
    <source>
        <dbReference type="RuleBase" id="RU361154"/>
    </source>
</evidence>
<dbReference type="InterPro" id="IPR006102">
    <property type="entry name" value="Ig-like_GH2"/>
</dbReference>
<dbReference type="AlphaFoldDB" id="A0AA97EMC0"/>
<dbReference type="Gene3D" id="2.60.40.10">
    <property type="entry name" value="Immunoglobulins"/>
    <property type="match status" value="2"/>
</dbReference>
<evidence type="ECO:0000256" key="6">
    <source>
        <dbReference type="ARBA" id="ARBA00022801"/>
    </source>
</evidence>
<dbReference type="SMART" id="SM01038">
    <property type="entry name" value="Bgal_small_N"/>
    <property type="match status" value="1"/>
</dbReference>
<evidence type="ECO:0000313" key="12">
    <source>
        <dbReference type="EMBL" id="WOD44154.1"/>
    </source>
</evidence>
<dbReference type="PROSITE" id="PS00719">
    <property type="entry name" value="GLYCOSYL_HYDROL_F2_1"/>
    <property type="match status" value="1"/>
</dbReference>
<sequence>MRFKRLSIIIVCAALGCTKAPLLEVSEQKFHNNHTVFEDNKLVPRATFFGFESADITVNQKSKRFLNLNGPWKFNWVKDPKKRPTTFQNIDFNDADWNTITVPANWEVEGYGHPIYLDERYPFTTTWPDAPTEYNPVGTYRKEINLNASFLSEDVILHFAGAKSAMYVYVNGEYVGYSQGSKTPAEFNITKYLKAGKNLLALQMFRWSDASYLESQDMLRMSGIERDVYLYTQPKVSVSDYHAYTNLDEDYTHGIFKNTVSIVNHSEEDVKRKITIEILDGQNIKHTDSKVLEIPANESIQFSSESNIENVKKWSAEQPNLYTLKIALEDEANTKNNQYITRHIGFKSVEIKNAQVLINGKAIYIRGVNRHETDPFTGHVISRKSMEKDIQLMKQNNINAVRSSHYPNDPYWLELCDKYGLYVVNEANIESHPLAIKENTQIGNEMSWLPAHEMRTKRMFYRDRNHASIYSWSLGNEAGKGEVFRTTYKWLKAHDDNRIVQYEPAGKEDYTDLYCPMYPKPEYLINHGKSDSNKPSIMIEYAHAMGNSVGNLQDYWDIIETYPNLQGGFIWDWVDQALEYKYENGEPYLAYGHDYHPDLPTDGNFLNNGLVDPYRNPHPHLTEVKKVYQPAQFYYLGSGVIEIENKNFFSDFSDKTITWKLLKDGKEVFKNENITVVNVEPQNTLKLKLSDLPKSFSSDSEYILQVSLIQNENRNLVEKGHEVAWNEFLLQKGKPANLPSSKGNNLGITEANGTINIKNNIVDFKINAETGEVESWKHLRQLITNEAIRPNFWRPPTDNDLGNNMHKWAKIWQDATYVYKPKLVEKPKTSKDGTTYKVHYVLPNNEANVEVKYTIKQDGRLNVIYRFSPNQKQLPNIPRLGMYMTLPKDFTDVSWYGKGPTESYWDRKTGVKTGIYSGKTTNQFERYLRPQETGNKTDVRWVKVSSKNLSLKVSSRALLNTSVWPFAMPEIDFKSGDASESASGLVPVTTKHGADIKFGETIQWNIDVLQMGVGGDTSWGRLVHPEYTIPANKTYVYSFNIMPEVVTK</sequence>
<dbReference type="InterPro" id="IPR011013">
    <property type="entry name" value="Gal_mutarotase_sf_dom"/>
</dbReference>
<dbReference type="GO" id="GO:0004565">
    <property type="term" value="F:beta-galactosidase activity"/>
    <property type="evidence" value="ECO:0007669"/>
    <property type="project" value="UniProtKB-EC"/>
</dbReference>
<keyword evidence="6 10" id="KW-0378">Hydrolase</keyword>
<dbReference type="PANTHER" id="PTHR46323">
    <property type="entry name" value="BETA-GALACTOSIDASE"/>
    <property type="match status" value="1"/>
</dbReference>
<dbReference type="Proteomes" id="UP001302486">
    <property type="component" value="Chromosome"/>
</dbReference>
<dbReference type="InterPro" id="IPR032312">
    <property type="entry name" value="LacZ_4"/>
</dbReference>
<proteinExistence type="inferred from homology"/>
<dbReference type="Pfam" id="PF00703">
    <property type="entry name" value="Glyco_hydro_2"/>
    <property type="match status" value="1"/>
</dbReference>
<evidence type="ECO:0000256" key="7">
    <source>
        <dbReference type="ARBA" id="ARBA00022837"/>
    </source>
</evidence>
<comment type="similarity">
    <text evidence="3 10">Belongs to the glycosyl hydrolase 2 family.</text>
</comment>
<dbReference type="Pfam" id="PF02837">
    <property type="entry name" value="Glyco_hydro_2_N"/>
    <property type="match status" value="1"/>
</dbReference>
<dbReference type="SUPFAM" id="SSF74650">
    <property type="entry name" value="Galactose mutarotase-like"/>
    <property type="match status" value="1"/>
</dbReference>
<evidence type="ECO:0000256" key="8">
    <source>
        <dbReference type="ARBA" id="ARBA00023295"/>
    </source>
</evidence>
<evidence type="ECO:0000256" key="2">
    <source>
        <dbReference type="ARBA" id="ARBA00001913"/>
    </source>
</evidence>
<dbReference type="GO" id="GO:0005990">
    <property type="term" value="P:lactose catabolic process"/>
    <property type="evidence" value="ECO:0007669"/>
    <property type="project" value="TreeGrafter"/>
</dbReference>
<dbReference type="EMBL" id="CP136521">
    <property type="protein sequence ID" value="WOD44154.1"/>
    <property type="molecule type" value="Genomic_DNA"/>
</dbReference>
<dbReference type="InterPro" id="IPR017853">
    <property type="entry name" value="GH"/>
</dbReference>
<comment type="subunit">
    <text evidence="4">Monomer.</text>
</comment>
<dbReference type="SUPFAM" id="SSF49303">
    <property type="entry name" value="beta-Galactosidase/glucuronidase domain"/>
    <property type="match status" value="2"/>
</dbReference>
<feature type="domain" description="Beta galactosidase small chain/" evidence="11">
    <location>
        <begin position="756"/>
        <end position="1042"/>
    </location>
</feature>
<dbReference type="RefSeq" id="WP_316983828.1">
    <property type="nucleotide sequence ID" value="NZ_CP136521.1"/>
</dbReference>
<evidence type="ECO:0000259" key="11">
    <source>
        <dbReference type="SMART" id="SM01038"/>
    </source>
</evidence>
<dbReference type="SUPFAM" id="SSF51445">
    <property type="entry name" value="(Trans)glycosidases"/>
    <property type="match status" value="1"/>
</dbReference>
<comment type="catalytic activity">
    <reaction evidence="1 10">
        <text>Hydrolysis of terminal non-reducing beta-D-galactose residues in beta-D-galactosides.</text>
        <dbReference type="EC" id="3.2.1.23"/>
    </reaction>
</comment>
<dbReference type="PRINTS" id="PR00132">
    <property type="entry name" value="GLHYDRLASE2"/>
</dbReference>
<dbReference type="InterPro" id="IPR006104">
    <property type="entry name" value="Glyco_hydro_2_N"/>
</dbReference>
<keyword evidence="7" id="KW-0106">Calcium</keyword>
<dbReference type="GO" id="GO:0030246">
    <property type="term" value="F:carbohydrate binding"/>
    <property type="evidence" value="ECO:0007669"/>
    <property type="project" value="InterPro"/>
</dbReference>
<dbReference type="InterPro" id="IPR014718">
    <property type="entry name" value="GH-type_carb-bd"/>
</dbReference>
<comment type="cofactor">
    <cofactor evidence="2">
        <name>Ca(2+)</name>
        <dbReference type="ChEBI" id="CHEBI:29108"/>
    </cofactor>
</comment>
<dbReference type="Gene3D" id="2.60.120.260">
    <property type="entry name" value="Galactose-binding domain-like"/>
    <property type="match status" value="1"/>
</dbReference>
<organism evidence="12 13">
    <name type="scientific">Hwangdonia lutea</name>
    <dbReference type="NCBI Taxonomy" id="3075823"/>
    <lineage>
        <taxon>Bacteria</taxon>
        <taxon>Pseudomonadati</taxon>
        <taxon>Bacteroidota</taxon>
        <taxon>Flavobacteriia</taxon>
        <taxon>Flavobacteriales</taxon>
        <taxon>Flavobacteriaceae</taxon>
        <taxon>Hwangdonia</taxon>
    </lineage>
</organism>
<evidence type="ECO:0000256" key="9">
    <source>
        <dbReference type="ARBA" id="ARBA00032230"/>
    </source>
</evidence>
<dbReference type="InterPro" id="IPR023230">
    <property type="entry name" value="Glyco_hydro_2_CS"/>
</dbReference>
<dbReference type="EC" id="3.2.1.23" evidence="5 10"/>
<keyword evidence="8 10" id="KW-0326">Glycosidase</keyword>
<dbReference type="InterPro" id="IPR050347">
    <property type="entry name" value="Bact_Beta-galactosidase"/>
</dbReference>
<dbReference type="InterPro" id="IPR008979">
    <property type="entry name" value="Galactose-bd-like_sf"/>
</dbReference>
<dbReference type="InterPro" id="IPR013783">
    <property type="entry name" value="Ig-like_fold"/>
</dbReference>
<dbReference type="Gene3D" id="3.20.20.80">
    <property type="entry name" value="Glycosidases"/>
    <property type="match status" value="1"/>
</dbReference>
<dbReference type="Pfam" id="PF02929">
    <property type="entry name" value="Bgal_small_N"/>
    <property type="match status" value="1"/>
</dbReference>
<dbReference type="KEGG" id="hws:RNZ46_02565"/>
<dbReference type="PANTHER" id="PTHR46323:SF2">
    <property type="entry name" value="BETA-GALACTOSIDASE"/>
    <property type="match status" value="1"/>
</dbReference>
<dbReference type="GO" id="GO:0009341">
    <property type="term" value="C:beta-galactosidase complex"/>
    <property type="evidence" value="ECO:0007669"/>
    <property type="project" value="InterPro"/>
</dbReference>
<protein>
    <recommendedName>
        <fullName evidence="5 10">Beta-galactosidase</fullName>
        <ecNumber evidence="5 10">3.2.1.23</ecNumber>
    </recommendedName>
    <alternativeName>
        <fullName evidence="9 10">Lactase</fullName>
    </alternativeName>
</protein>
<evidence type="ECO:0000256" key="3">
    <source>
        <dbReference type="ARBA" id="ARBA00007401"/>
    </source>
</evidence>
<name>A0AA97EMC0_9FLAO</name>